<dbReference type="SUPFAM" id="SSF51735">
    <property type="entry name" value="NAD(P)-binding Rossmann-fold domains"/>
    <property type="match status" value="1"/>
</dbReference>
<evidence type="ECO:0000313" key="3">
    <source>
        <dbReference type="EMBL" id="KAG0257287.1"/>
    </source>
</evidence>
<gene>
    <name evidence="3" type="ORF">BGZ95_005285</name>
</gene>
<protein>
    <recommendedName>
        <fullName evidence="2">Saccharopine dehydrogenase NADP binding domain-containing protein</fullName>
    </recommendedName>
</protein>
<sequence>MVSREFDLIIYGATGYTGLKTCQYLARTYTEGVRWAIAGRSVLKLEEVREKLVAINPFLSSVPIIKADASDLESLEAMAAQTKVLIITVGPFMKYGEPVVAACIKQGTHYVDSTGESPFVNNIIHKYHQEALDKGVILVPQCGFDSVPSDIGTKM</sequence>
<dbReference type="Pfam" id="PF03435">
    <property type="entry name" value="Sacchrp_dh_NADP"/>
    <property type="match status" value="1"/>
</dbReference>
<dbReference type="InterPro" id="IPR051276">
    <property type="entry name" value="Saccharopine_DH-like_oxidrdct"/>
</dbReference>
<dbReference type="AlphaFoldDB" id="A0AAD4D236"/>
<comment type="caution">
    <text evidence="3">The sequence shown here is derived from an EMBL/GenBank/DDBJ whole genome shotgun (WGS) entry which is preliminary data.</text>
</comment>
<reference evidence="3" key="1">
    <citation type="journal article" date="2020" name="Fungal Divers.">
        <title>Resolving the Mortierellaceae phylogeny through synthesis of multi-gene phylogenetics and phylogenomics.</title>
        <authorList>
            <person name="Vandepol N."/>
            <person name="Liber J."/>
            <person name="Desiro A."/>
            <person name="Na H."/>
            <person name="Kennedy M."/>
            <person name="Barry K."/>
            <person name="Grigoriev I.V."/>
            <person name="Miller A.N."/>
            <person name="O'Donnell K."/>
            <person name="Stajich J.E."/>
            <person name="Bonito G."/>
        </authorList>
    </citation>
    <scope>NUCLEOTIDE SEQUENCE</scope>
    <source>
        <strain evidence="3">NRRL 28262</strain>
    </source>
</reference>
<dbReference type="Gene3D" id="3.40.50.720">
    <property type="entry name" value="NAD(P)-binding Rossmann-like Domain"/>
    <property type="match status" value="1"/>
</dbReference>
<name>A0AAD4D236_9FUNG</name>
<dbReference type="InterPro" id="IPR005097">
    <property type="entry name" value="Sacchrp_dh_NADP-bd"/>
</dbReference>
<dbReference type="GO" id="GO:0005886">
    <property type="term" value="C:plasma membrane"/>
    <property type="evidence" value="ECO:0007669"/>
    <property type="project" value="TreeGrafter"/>
</dbReference>
<accession>A0AAD4D236</accession>
<evidence type="ECO:0000259" key="2">
    <source>
        <dbReference type="Pfam" id="PF03435"/>
    </source>
</evidence>
<proteinExistence type="inferred from homology"/>
<dbReference type="GO" id="GO:0009247">
    <property type="term" value="P:glycolipid biosynthetic process"/>
    <property type="evidence" value="ECO:0007669"/>
    <property type="project" value="TreeGrafter"/>
</dbReference>
<evidence type="ECO:0000256" key="1">
    <source>
        <dbReference type="ARBA" id="ARBA00038048"/>
    </source>
</evidence>
<dbReference type="Proteomes" id="UP001194580">
    <property type="component" value="Unassembled WGS sequence"/>
</dbReference>
<dbReference type="EMBL" id="JAAAIL010002439">
    <property type="protein sequence ID" value="KAG0257287.1"/>
    <property type="molecule type" value="Genomic_DNA"/>
</dbReference>
<dbReference type="PANTHER" id="PTHR12286:SF5">
    <property type="entry name" value="SACCHAROPINE DEHYDROGENASE-LIKE OXIDOREDUCTASE"/>
    <property type="match status" value="1"/>
</dbReference>
<keyword evidence="4" id="KW-1185">Reference proteome</keyword>
<comment type="similarity">
    <text evidence="1">Belongs to the saccharopine dehydrogenase family.</text>
</comment>
<organism evidence="3 4">
    <name type="scientific">Linnemannia exigua</name>
    <dbReference type="NCBI Taxonomy" id="604196"/>
    <lineage>
        <taxon>Eukaryota</taxon>
        <taxon>Fungi</taxon>
        <taxon>Fungi incertae sedis</taxon>
        <taxon>Mucoromycota</taxon>
        <taxon>Mortierellomycotina</taxon>
        <taxon>Mortierellomycetes</taxon>
        <taxon>Mortierellales</taxon>
        <taxon>Mortierellaceae</taxon>
        <taxon>Linnemannia</taxon>
    </lineage>
</organism>
<dbReference type="PANTHER" id="PTHR12286">
    <property type="entry name" value="SACCHAROPINE DEHYDROGENASE-LIKE OXIDOREDUCTASE"/>
    <property type="match status" value="1"/>
</dbReference>
<dbReference type="InterPro" id="IPR036291">
    <property type="entry name" value="NAD(P)-bd_dom_sf"/>
</dbReference>
<evidence type="ECO:0000313" key="4">
    <source>
        <dbReference type="Proteomes" id="UP001194580"/>
    </source>
</evidence>
<feature type="domain" description="Saccharopine dehydrogenase NADP binding" evidence="2">
    <location>
        <begin position="9"/>
        <end position="139"/>
    </location>
</feature>